<reference evidence="2 3" key="1">
    <citation type="submission" date="2018-06" db="EMBL/GenBank/DDBJ databases">
        <title>Genomic Encyclopedia of Type Strains, Phase IV (KMG-IV): sequencing the most valuable type-strain genomes for metagenomic binning, comparative biology and taxonomic classification.</title>
        <authorList>
            <person name="Goeker M."/>
        </authorList>
    </citation>
    <scope>NUCLEOTIDE SEQUENCE [LARGE SCALE GENOMIC DNA]</scope>
    <source>
        <strain evidence="2 3">DSM 25532</strain>
    </source>
</reference>
<protein>
    <submittedName>
        <fullName evidence="2">Uncharacterized protein</fullName>
    </submittedName>
</protein>
<evidence type="ECO:0000313" key="2">
    <source>
        <dbReference type="EMBL" id="RBP40599.1"/>
    </source>
</evidence>
<organism evidence="2 3">
    <name type="scientific">Roseimicrobium gellanilyticum</name>
    <dbReference type="NCBI Taxonomy" id="748857"/>
    <lineage>
        <taxon>Bacteria</taxon>
        <taxon>Pseudomonadati</taxon>
        <taxon>Verrucomicrobiota</taxon>
        <taxon>Verrucomicrobiia</taxon>
        <taxon>Verrucomicrobiales</taxon>
        <taxon>Verrucomicrobiaceae</taxon>
        <taxon>Roseimicrobium</taxon>
    </lineage>
</organism>
<dbReference type="RefSeq" id="WP_113960448.1">
    <property type="nucleotide sequence ID" value="NZ_QNRR01000008.1"/>
</dbReference>
<comment type="caution">
    <text evidence="2">The sequence shown here is derived from an EMBL/GenBank/DDBJ whole genome shotgun (WGS) entry which is preliminary data.</text>
</comment>
<name>A0A366HF98_9BACT</name>
<sequence length="61" mass="6538">MKKLIIPPAGPPGPIPGDISATEPPKSQPERTLSMDPNVLPAPPVTAASDEELKRRNDDKR</sequence>
<keyword evidence="3" id="KW-1185">Reference proteome</keyword>
<accession>A0A366HF98</accession>
<dbReference type="Proteomes" id="UP000253426">
    <property type="component" value="Unassembled WGS sequence"/>
</dbReference>
<gene>
    <name evidence="2" type="ORF">DES53_108306</name>
</gene>
<proteinExistence type="predicted"/>
<feature type="compositionally biased region" description="Basic and acidic residues" evidence="1">
    <location>
        <begin position="51"/>
        <end position="61"/>
    </location>
</feature>
<evidence type="ECO:0000256" key="1">
    <source>
        <dbReference type="SAM" id="MobiDB-lite"/>
    </source>
</evidence>
<feature type="region of interest" description="Disordered" evidence="1">
    <location>
        <begin position="1"/>
        <end position="61"/>
    </location>
</feature>
<evidence type="ECO:0000313" key="3">
    <source>
        <dbReference type="Proteomes" id="UP000253426"/>
    </source>
</evidence>
<dbReference type="EMBL" id="QNRR01000008">
    <property type="protein sequence ID" value="RBP40599.1"/>
    <property type="molecule type" value="Genomic_DNA"/>
</dbReference>
<dbReference type="AlphaFoldDB" id="A0A366HF98"/>